<proteinExistence type="inferred from homology"/>
<reference evidence="3" key="1">
    <citation type="submission" date="2022-12" db="EMBL/GenBank/DDBJ databases">
        <title>New Phytohabitans aurantiacus sp. RD004123 nov., an actinomycete isolated from soil.</title>
        <authorList>
            <person name="Triningsih D.W."/>
            <person name="Harunari E."/>
            <person name="Igarashi Y."/>
        </authorList>
    </citation>
    <scope>NUCLEOTIDE SEQUENCE</scope>
    <source>
        <strain evidence="3">RD004123</strain>
    </source>
</reference>
<organism evidence="3 4">
    <name type="scientific">Phytohabitans aurantiacus</name>
    <dbReference type="NCBI Taxonomy" id="3016789"/>
    <lineage>
        <taxon>Bacteria</taxon>
        <taxon>Bacillati</taxon>
        <taxon>Actinomycetota</taxon>
        <taxon>Actinomycetes</taxon>
        <taxon>Micromonosporales</taxon>
        <taxon>Micromonosporaceae</taxon>
    </lineage>
</organism>
<evidence type="ECO:0000256" key="1">
    <source>
        <dbReference type="ARBA" id="ARBA00010613"/>
    </source>
</evidence>
<dbReference type="Proteomes" id="UP001144280">
    <property type="component" value="Unassembled WGS sequence"/>
</dbReference>
<comment type="similarity">
    <text evidence="1">Belongs to the carbon-nitrogen hydrolase superfamily. NIT1/NIT2 family.</text>
</comment>
<sequence length="243" mass="26296">MRIGACQTREILGDVDTAVAVVQDFAARAEAAAVDLLLFSECFLQGYLVTENHVRNQAFDVHSKAFAAVLARLAAIRPTLVLGMIERSHGRYYNTALVVTGGRVTGKYRKTFLTAGEAPFTAGDAYPVFLHDGVRFGINICYDTQFPQAAAAVAASGAQVLLVPAQNMMRRQKAFWWQPRHNEIRAQRARETGMWLASADVTGERDPSRIGLGPTCIISPAGRVVAEVTTGTTGMAIADISPR</sequence>
<dbReference type="CDD" id="cd07197">
    <property type="entry name" value="nitrilase"/>
    <property type="match status" value="1"/>
</dbReference>
<dbReference type="Gene3D" id="3.60.110.10">
    <property type="entry name" value="Carbon-nitrogen hydrolase"/>
    <property type="match status" value="1"/>
</dbReference>
<comment type="caution">
    <text evidence="3">The sequence shown here is derived from an EMBL/GenBank/DDBJ whole genome shotgun (WGS) entry which is preliminary data.</text>
</comment>
<evidence type="ECO:0000313" key="4">
    <source>
        <dbReference type="Proteomes" id="UP001144280"/>
    </source>
</evidence>
<dbReference type="PANTHER" id="PTHR23088:SF27">
    <property type="entry name" value="DEAMINATED GLUTATHIONE AMIDASE"/>
    <property type="match status" value="1"/>
</dbReference>
<evidence type="ECO:0000259" key="2">
    <source>
        <dbReference type="PROSITE" id="PS50263"/>
    </source>
</evidence>
<protein>
    <recommendedName>
        <fullName evidence="2">CN hydrolase domain-containing protein</fullName>
    </recommendedName>
</protein>
<dbReference type="Pfam" id="PF00795">
    <property type="entry name" value="CN_hydrolase"/>
    <property type="match status" value="1"/>
</dbReference>
<dbReference type="PANTHER" id="PTHR23088">
    <property type="entry name" value="NITRILASE-RELATED"/>
    <property type="match status" value="1"/>
</dbReference>
<evidence type="ECO:0000313" key="3">
    <source>
        <dbReference type="EMBL" id="GLH95423.1"/>
    </source>
</evidence>
<dbReference type="RefSeq" id="WP_281892429.1">
    <property type="nucleotide sequence ID" value="NZ_BSDI01000002.1"/>
</dbReference>
<accession>A0ABQ5QL58</accession>
<feature type="domain" description="CN hydrolase" evidence="2">
    <location>
        <begin position="1"/>
        <end position="242"/>
    </location>
</feature>
<dbReference type="InterPro" id="IPR036526">
    <property type="entry name" value="C-N_Hydrolase_sf"/>
</dbReference>
<keyword evidence="4" id="KW-1185">Reference proteome</keyword>
<name>A0ABQ5QL58_9ACTN</name>
<dbReference type="SUPFAM" id="SSF56317">
    <property type="entry name" value="Carbon-nitrogen hydrolase"/>
    <property type="match status" value="1"/>
</dbReference>
<dbReference type="PROSITE" id="PS50263">
    <property type="entry name" value="CN_HYDROLASE"/>
    <property type="match status" value="1"/>
</dbReference>
<dbReference type="EMBL" id="BSDI01000002">
    <property type="protein sequence ID" value="GLH95423.1"/>
    <property type="molecule type" value="Genomic_DNA"/>
</dbReference>
<dbReference type="InterPro" id="IPR003010">
    <property type="entry name" value="C-N_Hydrolase"/>
</dbReference>
<gene>
    <name evidence="3" type="ORF">Pa4123_06950</name>
</gene>